<dbReference type="PANTHER" id="PTHR43377:SF1">
    <property type="entry name" value="BILIVERDIN REDUCTASE A"/>
    <property type="match status" value="1"/>
</dbReference>
<dbReference type="Gene3D" id="3.40.50.720">
    <property type="entry name" value="NAD(P)-binding Rossmann-like Domain"/>
    <property type="match status" value="1"/>
</dbReference>
<dbReference type="InterPro" id="IPR036291">
    <property type="entry name" value="NAD(P)-bd_dom_sf"/>
</dbReference>
<accession>A0A382BA22</accession>
<gene>
    <name evidence="3" type="ORF">METZ01_LOCUS163328</name>
</gene>
<dbReference type="GO" id="GO:0000166">
    <property type="term" value="F:nucleotide binding"/>
    <property type="evidence" value="ECO:0007669"/>
    <property type="project" value="InterPro"/>
</dbReference>
<dbReference type="Gene3D" id="3.30.360.10">
    <property type="entry name" value="Dihydrodipicolinate Reductase, domain 2"/>
    <property type="match status" value="1"/>
</dbReference>
<dbReference type="InterPro" id="IPR051450">
    <property type="entry name" value="Gfo/Idh/MocA_Oxidoreductases"/>
</dbReference>
<organism evidence="3">
    <name type="scientific">marine metagenome</name>
    <dbReference type="NCBI Taxonomy" id="408172"/>
    <lineage>
        <taxon>unclassified sequences</taxon>
        <taxon>metagenomes</taxon>
        <taxon>ecological metagenomes</taxon>
    </lineage>
</organism>
<dbReference type="AlphaFoldDB" id="A0A382BA22"/>
<evidence type="ECO:0000259" key="1">
    <source>
        <dbReference type="Pfam" id="PF01408"/>
    </source>
</evidence>
<name>A0A382BA22_9ZZZZ</name>
<dbReference type="SUPFAM" id="SSF55347">
    <property type="entry name" value="Glyceraldehyde-3-phosphate dehydrogenase-like, C-terminal domain"/>
    <property type="match status" value="1"/>
</dbReference>
<dbReference type="InterPro" id="IPR000683">
    <property type="entry name" value="Gfo/Idh/MocA-like_OxRdtase_N"/>
</dbReference>
<evidence type="ECO:0008006" key="4">
    <source>
        <dbReference type="Google" id="ProtNLM"/>
    </source>
</evidence>
<evidence type="ECO:0000313" key="3">
    <source>
        <dbReference type="EMBL" id="SVB10474.1"/>
    </source>
</evidence>
<sequence>MSKAKIGVIGAGWWATEFHIPNLKKRKDVELVSVCKLEEDQLEFVKNKFDIPFASTDYLEMLNMSSLDGVVVASPHFAHFANAKASLEKGCHVMIEKPMTTNSRDAEILYSLAKEKNKQILVPNGFNFTYFMPKAEKYIKDGVIGEVKHIDAAFSSSLVDLFQGIPLSESENHTFKPLASTWSDPQKGGGYAWGQLSHMFGGVFKVTELEAEKVFCFSLLSPTKVDYTDAISVRFTNGATGAFSGCAYVPKGFGGTFYITVHGTKGTLYLDMEIKRERLLIRLNDGKEISDEIGEGDGTTSYGTKASLDVFVDICLGKEVENHANAEIGLKTVKVLDAVYRSMKSENSEKV</sequence>
<feature type="domain" description="Gfo/Idh/MocA-like oxidoreductase N-terminal" evidence="1">
    <location>
        <begin position="5"/>
        <end position="122"/>
    </location>
</feature>
<dbReference type="Pfam" id="PF01408">
    <property type="entry name" value="GFO_IDH_MocA"/>
    <property type="match status" value="1"/>
</dbReference>
<feature type="domain" description="Gfo/Idh/MocA-like oxidoreductase C-terminal" evidence="2">
    <location>
        <begin position="138"/>
        <end position="346"/>
    </location>
</feature>
<reference evidence="3" key="1">
    <citation type="submission" date="2018-05" db="EMBL/GenBank/DDBJ databases">
        <authorList>
            <person name="Lanie J.A."/>
            <person name="Ng W.-L."/>
            <person name="Kazmierczak K.M."/>
            <person name="Andrzejewski T.M."/>
            <person name="Davidsen T.M."/>
            <person name="Wayne K.J."/>
            <person name="Tettelin H."/>
            <person name="Glass J.I."/>
            <person name="Rusch D."/>
            <person name="Podicherti R."/>
            <person name="Tsui H.-C.T."/>
            <person name="Winkler M.E."/>
        </authorList>
    </citation>
    <scope>NUCLEOTIDE SEQUENCE</scope>
</reference>
<dbReference type="EMBL" id="UINC01028815">
    <property type="protein sequence ID" value="SVB10474.1"/>
    <property type="molecule type" value="Genomic_DNA"/>
</dbReference>
<dbReference type="InterPro" id="IPR004104">
    <property type="entry name" value="Gfo/Idh/MocA-like_OxRdtase_C"/>
</dbReference>
<protein>
    <recommendedName>
        <fullName evidence="4">Gfo/Idh/MocA-like oxidoreductase N-terminal domain-containing protein</fullName>
    </recommendedName>
</protein>
<dbReference type="Pfam" id="PF02894">
    <property type="entry name" value="GFO_IDH_MocA_C"/>
    <property type="match status" value="1"/>
</dbReference>
<proteinExistence type="predicted"/>
<evidence type="ECO:0000259" key="2">
    <source>
        <dbReference type="Pfam" id="PF02894"/>
    </source>
</evidence>
<dbReference type="SUPFAM" id="SSF51735">
    <property type="entry name" value="NAD(P)-binding Rossmann-fold domains"/>
    <property type="match status" value="1"/>
</dbReference>
<dbReference type="PANTHER" id="PTHR43377">
    <property type="entry name" value="BILIVERDIN REDUCTASE A"/>
    <property type="match status" value="1"/>
</dbReference>